<dbReference type="AlphaFoldDB" id="A0A067LC72"/>
<evidence type="ECO:0000313" key="3">
    <source>
        <dbReference type="Proteomes" id="UP000027138"/>
    </source>
</evidence>
<keyword evidence="3" id="KW-1185">Reference proteome</keyword>
<evidence type="ECO:0000256" key="1">
    <source>
        <dbReference type="SAM" id="MobiDB-lite"/>
    </source>
</evidence>
<feature type="region of interest" description="Disordered" evidence="1">
    <location>
        <begin position="1"/>
        <end position="38"/>
    </location>
</feature>
<reference evidence="2 3" key="1">
    <citation type="journal article" date="2014" name="PLoS ONE">
        <title>Global Analysis of Gene Expression Profiles in Physic Nut (Jatropha curcas L.) Seedlings Exposed to Salt Stress.</title>
        <authorList>
            <person name="Zhang L."/>
            <person name="Zhang C."/>
            <person name="Wu P."/>
            <person name="Chen Y."/>
            <person name="Li M."/>
            <person name="Jiang H."/>
            <person name="Wu G."/>
        </authorList>
    </citation>
    <scope>NUCLEOTIDE SEQUENCE [LARGE SCALE GENOMIC DNA]</scope>
    <source>
        <strain evidence="3">cv. GZQX0401</strain>
        <tissue evidence="2">Young leaves</tissue>
    </source>
</reference>
<name>A0A067LC72_JATCU</name>
<evidence type="ECO:0000313" key="2">
    <source>
        <dbReference type="EMBL" id="KDP42090.1"/>
    </source>
</evidence>
<proteinExistence type="predicted"/>
<protein>
    <submittedName>
        <fullName evidence="2">Uncharacterized protein</fullName>
    </submittedName>
</protein>
<dbReference type="EMBL" id="KK914312">
    <property type="protein sequence ID" value="KDP42090.1"/>
    <property type="molecule type" value="Genomic_DNA"/>
</dbReference>
<gene>
    <name evidence="2" type="ORF">JCGZ_01878</name>
</gene>
<dbReference type="Proteomes" id="UP000027138">
    <property type="component" value="Unassembled WGS sequence"/>
</dbReference>
<sequence>MDGERKEMKRKMKGDEEEDEDEEDVEDEDEENEEGKLKWKSRLHPILLHSGFKWLELGSCSAQLDSTLCNDSIQ</sequence>
<feature type="compositionally biased region" description="Acidic residues" evidence="1">
    <location>
        <begin position="15"/>
        <end position="33"/>
    </location>
</feature>
<organism evidence="2 3">
    <name type="scientific">Jatropha curcas</name>
    <name type="common">Barbados nut</name>
    <dbReference type="NCBI Taxonomy" id="180498"/>
    <lineage>
        <taxon>Eukaryota</taxon>
        <taxon>Viridiplantae</taxon>
        <taxon>Streptophyta</taxon>
        <taxon>Embryophyta</taxon>
        <taxon>Tracheophyta</taxon>
        <taxon>Spermatophyta</taxon>
        <taxon>Magnoliopsida</taxon>
        <taxon>eudicotyledons</taxon>
        <taxon>Gunneridae</taxon>
        <taxon>Pentapetalae</taxon>
        <taxon>rosids</taxon>
        <taxon>fabids</taxon>
        <taxon>Malpighiales</taxon>
        <taxon>Euphorbiaceae</taxon>
        <taxon>Crotonoideae</taxon>
        <taxon>Jatropheae</taxon>
        <taxon>Jatropha</taxon>
    </lineage>
</organism>
<accession>A0A067LC72</accession>